<organism evidence="2 3">
    <name type="scientific">Apostasia shenzhenica</name>
    <dbReference type="NCBI Taxonomy" id="1088818"/>
    <lineage>
        <taxon>Eukaryota</taxon>
        <taxon>Viridiplantae</taxon>
        <taxon>Streptophyta</taxon>
        <taxon>Embryophyta</taxon>
        <taxon>Tracheophyta</taxon>
        <taxon>Spermatophyta</taxon>
        <taxon>Magnoliopsida</taxon>
        <taxon>Liliopsida</taxon>
        <taxon>Asparagales</taxon>
        <taxon>Orchidaceae</taxon>
        <taxon>Apostasioideae</taxon>
        <taxon>Apostasia</taxon>
    </lineage>
</organism>
<dbReference type="Proteomes" id="UP000236161">
    <property type="component" value="Unassembled WGS sequence"/>
</dbReference>
<feature type="chain" id="PRO_5014184712" evidence="1">
    <location>
        <begin position="22"/>
        <end position="207"/>
    </location>
</feature>
<dbReference type="InterPro" id="IPR010605">
    <property type="entry name" value="DUF1191"/>
</dbReference>
<keyword evidence="1" id="KW-0732">Signal</keyword>
<name>A0A2I0A646_9ASPA</name>
<reference evidence="2 3" key="1">
    <citation type="journal article" date="2017" name="Nature">
        <title>The Apostasia genome and the evolution of orchids.</title>
        <authorList>
            <person name="Zhang G.Q."/>
            <person name="Liu K.W."/>
            <person name="Li Z."/>
            <person name="Lohaus R."/>
            <person name="Hsiao Y.Y."/>
            <person name="Niu S.C."/>
            <person name="Wang J.Y."/>
            <person name="Lin Y.C."/>
            <person name="Xu Q."/>
            <person name="Chen L.J."/>
            <person name="Yoshida K."/>
            <person name="Fujiwara S."/>
            <person name="Wang Z.W."/>
            <person name="Zhang Y.Q."/>
            <person name="Mitsuda N."/>
            <person name="Wang M."/>
            <person name="Liu G.H."/>
            <person name="Pecoraro L."/>
            <person name="Huang H.X."/>
            <person name="Xiao X.J."/>
            <person name="Lin M."/>
            <person name="Wu X.Y."/>
            <person name="Wu W.L."/>
            <person name="Chen Y.Y."/>
            <person name="Chang S.B."/>
            <person name="Sakamoto S."/>
            <person name="Ohme-Takagi M."/>
            <person name="Yagi M."/>
            <person name="Zeng S.J."/>
            <person name="Shen C.Y."/>
            <person name="Yeh C.M."/>
            <person name="Luo Y.B."/>
            <person name="Tsai W.C."/>
            <person name="Van de Peer Y."/>
            <person name="Liu Z.J."/>
        </authorList>
    </citation>
    <scope>NUCLEOTIDE SEQUENCE [LARGE SCALE GENOMIC DNA]</scope>
    <source>
        <strain evidence="3">cv. Shenzhen</strain>
        <tissue evidence="2">Stem</tissue>
    </source>
</reference>
<dbReference type="Pfam" id="PF06697">
    <property type="entry name" value="DUF1191"/>
    <property type="match status" value="1"/>
</dbReference>
<dbReference type="OrthoDB" id="1101105at2759"/>
<evidence type="ECO:0000313" key="3">
    <source>
        <dbReference type="Proteomes" id="UP000236161"/>
    </source>
</evidence>
<accession>A0A2I0A646</accession>
<keyword evidence="3" id="KW-1185">Reference proteome</keyword>
<dbReference type="STRING" id="1088818.A0A2I0A646"/>
<sequence>MERPPHLLLFLFLIPIAGASSMPERRRLADVITGDAAFRSYPNHHKTAVQYDVALPEFLSGAVAHAVRLRTGSLLRHGAVIDEFRLSSGLVARPHVRRLLVVRQNFGNLSASLYNLTGYELVSPVVGLLVYNAAGIGQRRPPENLEVLQLNVTKEPIAIQLSPAPRRALAGNTKEILCAAFELDGKVKFSGRNGGGACESRQVRHVS</sequence>
<evidence type="ECO:0000256" key="1">
    <source>
        <dbReference type="SAM" id="SignalP"/>
    </source>
</evidence>
<gene>
    <name evidence="2" type="ORF">AXF42_Ash007672</name>
</gene>
<feature type="signal peptide" evidence="1">
    <location>
        <begin position="1"/>
        <end position="21"/>
    </location>
</feature>
<dbReference type="AlphaFoldDB" id="A0A2I0A646"/>
<dbReference type="GO" id="GO:0016020">
    <property type="term" value="C:membrane"/>
    <property type="evidence" value="ECO:0007669"/>
    <property type="project" value="TreeGrafter"/>
</dbReference>
<protein>
    <submittedName>
        <fullName evidence="2">Uncharacterized protein</fullName>
    </submittedName>
</protein>
<dbReference type="PANTHER" id="PTHR33512:SF1">
    <property type="entry name" value="PROTEIN, PUTATIVE (DUF1191)-RELATED"/>
    <property type="match status" value="1"/>
</dbReference>
<dbReference type="EMBL" id="KZ452015">
    <property type="protein sequence ID" value="PKA51015.1"/>
    <property type="molecule type" value="Genomic_DNA"/>
</dbReference>
<evidence type="ECO:0000313" key="2">
    <source>
        <dbReference type="EMBL" id="PKA51015.1"/>
    </source>
</evidence>
<dbReference type="PANTHER" id="PTHR33512">
    <property type="entry name" value="PROTEIN, PUTATIVE (DUF1191)-RELATED"/>
    <property type="match status" value="1"/>
</dbReference>
<proteinExistence type="predicted"/>